<gene>
    <name evidence="6" type="ORF">ANI02nite_31760</name>
</gene>
<comment type="similarity">
    <text evidence="5">Belongs to the UPF0060 family.</text>
</comment>
<keyword evidence="7" id="KW-1185">Reference proteome</keyword>
<dbReference type="STRING" id="1120919.GCA_000429165_03351"/>
<dbReference type="InterPro" id="IPR037185">
    <property type="entry name" value="EmrE-like"/>
</dbReference>
<protein>
    <submittedName>
        <fullName evidence="6">UPF0060 membrane protein</fullName>
    </submittedName>
</protein>
<reference evidence="6 7" key="1">
    <citation type="submission" date="2019-07" db="EMBL/GenBank/DDBJ databases">
        <title>Whole genome shotgun sequence of Acetobacter nitrogenifigens NBRC 105050.</title>
        <authorList>
            <person name="Hosoyama A."/>
            <person name="Uohara A."/>
            <person name="Ohji S."/>
            <person name="Ichikawa N."/>
        </authorList>
    </citation>
    <scope>NUCLEOTIDE SEQUENCE [LARGE SCALE GENOMIC DNA]</scope>
    <source>
        <strain evidence="6 7">NBRC 105050</strain>
    </source>
</reference>
<dbReference type="InterPro" id="IPR003844">
    <property type="entry name" value="UPF0060"/>
</dbReference>
<evidence type="ECO:0000256" key="3">
    <source>
        <dbReference type="ARBA" id="ARBA00022989"/>
    </source>
</evidence>
<dbReference type="EMBL" id="BJYF01000032">
    <property type="protein sequence ID" value="GEN61292.1"/>
    <property type="molecule type" value="Genomic_DNA"/>
</dbReference>
<evidence type="ECO:0000256" key="1">
    <source>
        <dbReference type="ARBA" id="ARBA00022475"/>
    </source>
</evidence>
<dbReference type="NCBIfam" id="NF002586">
    <property type="entry name" value="PRK02237.1"/>
    <property type="match status" value="1"/>
</dbReference>
<evidence type="ECO:0000313" key="7">
    <source>
        <dbReference type="Proteomes" id="UP000321635"/>
    </source>
</evidence>
<dbReference type="SUPFAM" id="SSF103481">
    <property type="entry name" value="Multidrug resistance efflux transporter EmrE"/>
    <property type="match status" value="1"/>
</dbReference>
<dbReference type="PANTHER" id="PTHR36116">
    <property type="entry name" value="UPF0060 MEMBRANE PROTEIN YNFA"/>
    <property type="match status" value="1"/>
</dbReference>
<feature type="transmembrane region" description="Helical" evidence="5">
    <location>
        <begin position="60"/>
        <end position="76"/>
    </location>
</feature>
<keyword evidence="3 5" id="KW-1133">Transmembrane helix</keyword>
<dbReference type="PANTHER" id="PTHR36116:SF1">
    <property type="entry name" value="UPF0060 MEMBRANE PROTEIN YNFA"/>
    <property type="match status" value="1"/>
</dbReference>
<dbReference type="HAMAP" id="MF_00010">
    <property type="entry name" value="UPF0060"/>
    <property type="match status" value="1"/>
</dbReference>
<dbReference type="Proteomes" id="UP000321635">
    <property type="component" value="Unassembled WGS sequence"/>
</dbReference>
<comment type="subcellular location">
    <subcellularLocation>
        <location evidence="5">Cell membrane</location>
        <topology evidence="5">Multi-pass membrane protein</topology>
    </subcellularLocation>
</comment>
<evidence type="ECO:0000256" key="2">
    <source>
        <dbReference type="ARBA" id="ARBA00022692"/>
    </source>
</evidence>
<proteinExistence type="inferred from homology"/>
<evidence type="ECO:0000256" key="4">
    <source>
        <dbReference type="ARBA" id="ARBA00023136"/>
    </source>
</evidence>
<organism evidence="6 7">
    <name type="scientific">Acetobacter nitrogenifigens DSM 23921 = NBRC 105050</name>
    <dbReference type="NCBI Taxonomy" id="1120919"/>
    <lineage>
        <taxon>Bacteria</taxon>
        <taxon>Pseudomonadati</taxon>
        <taxon>Pseudomonadota</taxon>
        <taxon>Alphaproteobacteria</taxon>
        <taxon>Acetobacterales</taxon>
        <taxon>Acetobacteraceae</taxon>
        <taxon>Acetobacter</taxon>
    </lineage>
</organism>
<sequence length="108" mass="11724">MMTTLIYMAAALAEIAGCYSFWAWLRMGKSAAWLGPGCISLVVFAFLLTQIDTVAAGRAYAAYGGVYISIALVWLWLAEGVCPDRWDFFGAGLCLLGVCVILITHHRA</sequence>
<comment type="caution">
    <text evidence="6">The sequence shown here is derived from an EMBL/GenBank/DDBJ whole genome shotgun (WGS) entry which is preliminary data.</text>
</comment>
<keyword evidence="1 5" id="KW-1003">Cell membrane</keyword>
<keyword evidence="4 5" id="KW-0472">Membrane</keyword>
<feature type="transmembrane region" description="Helical" evidence="5">
    <location>
        <begin position="88"/>
        <end position="105"/>
    </location>
</feature>
<accession>A0A511XEA4</accession>
<feature type="transmembrane region" description="Helical" evidence="5">
    <location>
        <begin position="5"/>
        <end position="25"/>
    </location>
</feature>
<name>A0A511XEA4_9PROT</name>
<dbReference type="OrthoDB" id="123240at2"/>
<evidence type="ECO:0000256" key="5">
    <source>
        <dbReference type="HAMAP-Rule" id="MF_00010"/>
    </source>
</evidence>
<keyword evidence="2 5" id="KW-0812">Transmembrane</keyword>
<dbReference type="AlphaFoldDB" id="A0A511XEA4"/>
<dbReference type="RefSeq" id="WP_026398841.1">
    <property type="nucleotide sequence ID" value="NZ_AUBI01000019.1"/>
</dbReference>
<dbReference type="GO" id="GO:0005886">
    <property type="term" value="C:plasma membrane"/>
    <property type="evidence" value="ECO:0007669"/>
    <property type="project" value="UniProtKB-SubCell"/>
</dbReference>
<feature type="transmembrane region" description="Helical" evidence="5">
    <location>
        <begin position="31"/>
        <end position="48"/>
    </location>
</feature>
<dbReference type="Pfam" id="PF02694">
    <property type="entry name" value="UPF0060"/>
    <property type="match status" value="1"/>
</dbReference>
<evidence type="ECO:0000313" key="6">
    <source>
        <dbReference type="EMBL" id="GEN61292.1"/>
    </source>
</evidence>